<keyword evidence="1" id="KW-0732">Signal</keyword>
<feature type="chain" id="PRO_5042135640" description="Glycosyl transferase CAP10 domain-containing protein" evidence="1">
    <location>
        <begin position="20"/>
        <end position="428"/>
    </location>
</feature>
<evidence type="ECO:0000313" key="2">
    <source>
        <dbReference type="EMBL" id="KAJ8605199.1"/>
    </source>
</evidence>
<evidence type="ECO:0000313" key="3">
    <source>
        <dbReference type="Proteomes" id="UP001230188"/>
    </source>
</evidence>
<proteinExistence type="predicted"/>
<name>A0AAD7UGU5_9STRA</name>
<comment type="caution">
    <text evidence="2">The sequence shown here is derived from an EMBL/GenBank/DDBJ whole genome shotgun (WGS) entry which is preliminary data.</text>
</comment>
<gene>
    <name evidence="2" type="ORF">CTAYLR_000421</name>
</gene>
<reference evidence="2" key="1">
    <citation type="submission" date="2023-01" db="EMBL/GenBank/DDBJ databases">
        <title>Metagenome sequencing of chrysophaentin producing Chrysophaeum taylorii.</title>
        <authorList>
            <person name="Davison J."/>
            <person name="Bewley C."/>
        </authorList>
    </citation>
    <scope>NUCLEOTIDE SEQUENCE</scope>
    <source>
        <strain evidence="2">NIES-1699</strain>
    </source>
</reference>
<accession>A0AAD7UGU5</accession>
<organism evidence="2 3">
    <name type="scientific">Chrysophaeum taylorii</name>
    <dbReference type="NCBI Taxonomy" id="2483200"/>
    <lineage>
        <taxon>Eukaryota</taxon>
        <taxon>Sar</taxon>
        <taxon>Stramenopiles</taxon>
        <taxon>Ochrophyta</taxon>
        <taxon>Pelagophyceae</taxon>
        <taxon>Pelagomonadales</taxon>
        <taxon>Pelagomonadaceae</taxon>
        <taxon>Chrysophaeum</taxon>
    </lineage>
</organism>
<keyword evidence="3" id="KW-1185">Reference proteome</keyword>
<sequence>MKCVSALVVIAVGQRTTQAASGSEGWASVREELRRSIREGYPAAVGREEARGYAWQMLHEFRSMFVLNYKKRLYASAGHASMAKHKVHYFFSMLLSMRALPNFMATWDVGARGTECAKTVGTRAPCLVIAKVDGYQQSGVLVPNPYFAHIDEWDARARTWGATPFERRDPRVFWRGAVNPHCSSGNAARLAALEIASRHPKLFDVKWTAFDPPRCNEIDVVADLKSAQGAFVAVSNFSRYAALLNLPGTMGGSYSRNLNYLWPQGAAILLWNSKAVEWYYPALRNGETHLGVDRGSLAAAAATLVRDATILQNLRARATRVFGSFLCGKCLERYWSDLVEALRAHFRFDLVLDDDAQLKNLLVGLDCDDLRSIDLGNWSSFYDDTHATPHTGHPCVYSRLDDTDPLYALCRAAQLDDVTSSEISSIVR</sequence>
<dbReference type="Proteomes" id="UP001230188">
    <property type="component" value="Unassembled WGS sequence"/>
</dbReference>
<dbReference type="AlphaFoldDB" id="A0AAD7UGU5"/>
<evidence type="ECO:0000256" key="1">
    <source>
        <dbReference type="SAM" id="SignalP"/>
    </source>
</evidence>
<protein>
    <recommendedName>
        <fullName evidence="4">Glycosyl transferase CAP10 domain-containing protein</fullName>
    </recommendedName>
</protein>
<evidence type="ECO:0008006" key="4">
    <source>
        <dbReference type="Google" id="ProtNLM"/>
    </source>
</evidence>
<dbReference type="EMBL" id="JAQMWT010000317">
    <property type="protein sequence ID" value="KAJ8605199.1"/>
    <property type="molecule type" value="Genomic_DNA"/>
</dbReference>
<feature type="signal peptide" evidence="1">
    <location>
        <begin position="1"/>
        <end position="19"/>
    </location>
</feature>